<evidence type="ECO:0000256" key="1">
    <source>
        <dbReference type="SAM" id="MobiDB-lite"/>
    </source>
</evidence>
<feature type="compositionally biased region" description="Basic and acidic residues" evidence="1">
    <location>
        <begin position="1"/>
        <end position="22"/>
    </location>
</feature>
<feature type="region of interest" description="Disordered" evidence="1">
    <location>
        <begin position="1"/>
        <end position="112"/>
    </location>
</feature>
<dbReference type="Proteomes" id="UP001501536">
    <property type="component" value="Unassembled WGS sequence"/>
</dbReference>
<keyword evidence="2" id="KW-1133">Transmembrane helix</keyword>
<gene>
    <name evidence="3" type="ORF">GCM10022377_18770</name>
</gene>
<keyword evidence="2" id="KW-0472">Membrane</keyword>
<name>A0ABP7DL80_9MICC</name>
<comment type="caution">
    <text evidence="3">The sequence shown here is derived from an EMBL/GenBank/DDBJ whole genome shotgun (WGS) entry which is preliminary data.</text>
</comment>
<feature type="compositionally biased region" description="Basic and acidic residues" evidence="1">
    <location>
        <begin position="62"/>
        <end position="98"/>
    </location>
</feature>
<dbReference type="RefSeq" id="WP_344883334.1">
    <property type="nucleotide sequence ID" value="NZ_BAABCJ010000002.1"/>
</dbReference>
<evidence type="ECO:0000313" key="3">
    <source>
        <dbReference type="EMBL" id="GAA3705280.1"/>
    </source>
</evidence>
<evidence type="ECO:0000256" key="2">
    <source>
        <dbReference type="SAM" id="Phobius"/>
    </source>
</evidence>
<keyword evidence="4" id="KW-1185">Reference proteome</keyword>
<feature type="compositionally biased region" description="Low complexity" evidence="1">
    <location>
        <begin position="100"/>
        <end position="112"/>
    </location>
</feature>
<protein>
    <submittedName>
        <fullName evidence="3">Uncharacterized protein</fullName>
    </submittedName>
</protein>
<evidence type="ECO:0000313" key="4">
    <source>
        <dbReference type="Proteomes" id="UP001501536"/>
    </source>
</evidence>
<proteinExistence type="predicted"/>
<organism evidence="3 4">
    <name type="scientific">Zhihengliuella alba</name>
    <dbReference type="NCBI Taxonomy" id="547018"/>
    <lineage>
        <taxon>Bacteria</taxon>
        <taxon>Bacillati</taxon>
        <taxon>Actinomycetota</taxon>
        <taxon>Actinomycetes</taxon>
        <taxon>Micrococcales</taxon>
        <taxon>Micrococcaceae</taxon>
        <taxon>Zhihengliuella</taxon>
    </lineage>
</organism>
<feature type="transmembrane region" description="Helical" evidence="2">
    <location>
        <begin position="176"/>
        <end position="206"/>
    </location>
</feature>
<sequence>MADRDERSTADGGRTGRDDEPQTTRLPAGSGRSPEHRREDQPAGYDPYNDDVQNDATVGGEPTDKDGTTKSSHLRSDVDSDHRQDGDRAENGRTDGESRPAATEPPATTTAAPVVVTDSRRTSAATVQVGKPLKPAAGMMGAGLALLLLGMVLALVPPVLVNMLMPMMGAAGGGPAMQIVMAVMVAGYVAVFIGLILVAIAIVRLVRVADLRARQANAEADVVR</sequence>
<feature type="transmembrane region" description="Helical" evidence="2">
    <location>
        <begin position="136"/>
        <end position="156"/>
    </location>
</feature>
<accession>A0ABP7DL80</accession>
<reference evidence="4" key="1">
    <citation type="journal article" date="2019" name="Int. J. Syst. Evol. Microbiol.">
        <title>The Global Catalogue of Microorganisms (GCM) 10K type strain sequencing project: providing services to taxonomists for standard genome sequencing and annotation.</title>
        <authorList>
            <consortium name="The Broad Institute Genomics Platform"/>
            <consortium name="The Broad Institute Genome Sequencing Center for Infectious Disease"/>
            <person name="Wu L."/>
            <person name="Ma J."/>
        </authorList>
    </citation>
    <scope>NUCLEOTIDE SEQUENCE [LARGE SCALE GENOMIC DNA]</scope>
    <source>
        <strain evidence="4">JCM 16961</strain>
    </source>
</reference>
<keyword evidence="2" id="KW-0812">Transmembrane</keyword>
<dbReference type="EMBL" id="BAABCJ010000002">
    <property type="protein sequence ID" value="GAA3705280.1"/>
    <property type="molecule type" value="Genomic_DNA"/>
</dbReference>